<evidence type="ECO:0000256" key="2">
    <source>
        <dbReference type="SAM" id="Phobius"/>
    </source>
</evidence>
<feature type="domain" description="Oxidoreductase N-terminal" evidence="3">
    <location>
        <begin position="39"/>
        <end position="76"/>
    </location>
</feature>
<keyword evidence="2" id="KW-1133">Transmembrane helix</keyword>
<dbReference type="InterPro" id="IPR041694">
    <property type="entry name" value="ADH_N_2"/>
</dbReference>
<dbReference type="EMBL" id="CAKMRJ010000001">
    <property type="protein sequence ID" value="CAH1413815.1"/>
    <property type="molecule type" value="Genomic_DNA"/>
</dbReference>
<dbReference type="Pfam" id="PF16884">
    <property type="entry name" value="ADH_N_2"/>
    <property type="match status" value="1"/>
</dbReference>
<keyword evidence="2" id="KW-0472">Membrane</keyword>
<gene>
    <name evidence="4" type="ORF">LVIROSA_LOCUS1760</name>
</gene>
<dbReference type="AlphaFoldDB" id="A0AAU9LH55"/>
<reference evidence="4 5" key="1">
    <citation type="submission" date="2022-01" db="EMBL/GenBank/DDBJ databases">
        <authorList>
            <person name="Xiong W."/>
            <person name="Schranz E."/>
        </authorList>
    </citation>
    <scope>NUCLEOTIDE SEQUENCE [LARGE SCALE GENOMIC DNA]</scope>
</reference>
<dbReference type="Proteomes" id="UP001157418">
    <property type="component" value="Unassembled WGS sequence"/>
</dbReference>
<organism evidence="4 5">
    <name type="scientific">Lactuca virosa</name>
    <dbReference type="NCBI Taxonomy" id="75947"/>
    <lineage>
        <taxon>Eukaryota</taxon>
        <taxon>Viridiplantae</taxon>
        <taxon>Streptophyta</taxon>
        <taxon>Embryophyta</taxon>
        <taxon>Tracheophyta</taxon>
        <taxon>Spermatophyta</taxon>
        <taxon>Magnoliopsida</taxon>
        <taxon>eudicotyledons</taxon>
        <taxon>Gunneridae</taxon>
        <taxon>Pentapetalae</taxon>
        <taxon>asterids</taxon>
        <taxon>campanulids</taxon>
        <taxon>Asterales</taxon>
        <taxon>Asteraceae</taxon>
        <taxon>Cichorioideae</taxon>
        <taxon>Cichorieae</taxon>
        <taxon>Lactucinae</taxon>
        <taxon>Lactuca</taxon>
    </lineage>
</organism>
<proteinExistence type="predicted"/>
<comment type="caution">
    <text evidence="4">The sequence shown here is derived from an EMBL/GenBank/DDBJ whole genome shotgun (WGS) entry which is preliminary data.</text>
</comment>
<dbReference type="GO" id="GO:0032440">
    <property type="term" value="F:2-alkenal reductase [NAD(P)H] activity"/>
    <property type="evidence" value="ECO:0007669"/>
    <property type="project" value="TreeGrafter"/>
</dbReference>
<dbReference type="PANTHER" id="PTHR43205:SF7">
    <property type="entry name" value="PROSTAGLANDIN REDUCTASE 1"/>
    <property type="match status" value="1"/>
</dbReference>
<protein>
    <recommendedName>
        <fullName evidence="3">Oxidoreductase N-terminal domain-containing protein</fullName>
    </recommendedName>
</protein>
<name>A0AAU9LH55_9ASTR</name>
<sequence>MEEVRNQKVIFKDYVNGFPKESDLILTTSATVPLQLPPQGYGVAKVVESGHSNFKKGDLVWGFTGWQQYNIITAPDILVKIQHTDVPLSYYTGIRGTAWKETQTKSDSDETSGLYIICTMVSINIAVYLFEIASPIKNSDLELFSLPAL</sequence>
<evidence type="ECO:0000259" key="3">
    <source>
        <dbReference type="Pfam" id="PF16884"/>
    </source>
</evidence>
<evidence type="ECO:0000256" key="1">
    <source>
        <dbReference type="ARBA" id="ARBA00023002"/>
    </source>
</evidence>
<dbReference type="SUPFAM" id="SSF50129">
    <property type="entry name" value="GroES-like"/>
    <property type="match status" value="1"/>
</dbReference>
<accession>A0AAU9LH55</accession>
<dbReference type="PANTHER" id="PTHR43205">
    <property type="entry name" value="PROSTAGLANDIN REDUCTASE"/>
    <property type="match status" value="1"/>
</dbReference>
<feature type="transmembrane region" description="Helical" evidence="2">
    <location>
        <begin position="112"/>
        <end position="130"/>
    </location>
</feature>
<dbReference type="Gene3D" id="3.90.180.10">
    <property type="entry name" value="Medium-chain alcohol dehydrogenases, catalytic domain"/>
    <property type="match status" value="2"/>
</dbReference>
<dbReference type="InterPro" id="IPR045010">
    <property type="entry name" value="MDR_fam"/>
</dbReference>
<evidence type="ECO:0000313" key="5">
    <source>
        <dbReference type="Proteomes" id="UP001157418"/>
    </source>
</evidence>
<keyword evidence="1" id="KW-0560">Oxidoreductase</keyword>
<keyword evidence="2" id="KW-0812">Transmembrane</keyword>
<keyword evidence="5" id="KW-1185">Reference proteome</keyword>
<dbReference type="InterPro" id="IPR011032">
    <property type="entry name" value="GroES-like_sf"/>
</dbReference>
<evidence type="ECO:0000313" key="4">
    <source>
        <dbReference type="EMBL" id="CAH1413815.1"/>
    </source>
</evidence>